<proteinExistence type="predicted"/>
<organism evidence="4 5">
    <name type="scientific">Ottowia thiooxydans</name>
    <dbReference type="NCBI Taxonomy" id="219182"/>
    <lineage>
        <taxon>Bacteria</taxon>
        <taxon>Pseudomonadati</taxon>
        <taxon>Pseudomonadota</taxon>
        <taxon>Betaproteobacteria</taxon>
        <taxon>Burkholderiales</taxon>
        <taxon>Comamonadaceae</taxon>
        <taxon>Ottowia</taxon>
    </lineage>
</organism>
<dbReference type="Proteomes" id="UP001549320">
    <property type="component" value="Unassembled WGS sequence"/>
</dbReference>
<comment type="cofactor">
    <cofactor evidence="1">
        <name>Mg(2+)</name>
        <dbReference type="ChEBI" id="CHEBI:18420"/>
    </cofactor>
</comment>
<feature type="domain" description="Nudix hydrolase" evidence="3">
    <location>
        <begin position="4"/>
        <end position="133"/>
    </location>
</feature>
<dbReference type="InterPro" id="IPR015797">
    <property type="entry name" value="NUDIX_hydrolase-like_dom_sf"/>
</dbReference>
<evidence type="ECO:0000256" key="1">
    <source>
        <dbReference type="ARBA" id="ARBA00001946"/>
    </source>
</evidence>
<name>A0ABV2Q4L2_9BURK</name>
<evidence type="ECO:0000313" key="5">
    <source>
        <dbReference type="Proteomes" id="UP001549320"/>
    </source>
</evidence>
<dbReference type="RefSeq" id="WP_354440981.1">
    <property type="nucleotide sequence ID" value="NZ_JBEPSH010000001.1"/>
</dbReference>
<evidence type="ECO:0000313" key="4">
    <source>
        <dbReference type="EMBL" id="MET4575502.1"/>
    </source>
</evidence>
<dbReference type="PANTHER" id="PTHR43046:SF2">
    <property type="entry name" value="8-OXO-DGTP DIPHOSPHATASE-RELATED"/>
    <property type="match status" value="1"/>
</dbReference>
<protein>
    <submittedName>
        <fullName evidence="4">8-oxo-dGTP diphosphatase</fullName>
        <ecNumber evidence="4">3.6.1.55</ecNumber>
    </submittedName>
</protein>
<gene>
    <name evidence="4" type="ORF">ABIE13_000599</name>
</gene>
<evidence type="ECO:0000259" key="3">
    <source>
        <dbReference type="PROSITE" id="PS51462"/>
    </source>
</evidence>
<sequence>MTGNKQIRIAAAIITRSDGQTLLVRKAGTSAFMQPGGKMEPAESAGHALCRELHEELALSVEPDELLYLGQYSAVAANEPGNTVVAEVFHLRVTSDVFPAAEIEDAMWVNPDAPGDLVLAPLTRDLLLPLCAKPPIAVG</sequence>
<accession>A0ABV2Q4L2</accession>
<keyword evidence="5" id="KW-1185">Reference proteome</keyword>
<evidence type="ECO:0000256" key="2">
    <source>
        <dbReference type="ARBA" id="ARBA00022801"/>
    </source>
</evidence>
<keyword evidence="2 4" id="KW-0378">Hydrolase</keyword>
<dbReference type="PANTHER" id="PTHR43046">
    <property type="entry name" value="GDP-MANNOSE MANNOSYL HYDROLASE"/>
    <property type="match status" value="1"/>
</dbReference>
<dbReference type="CDD" id="cd04690">
    <property type="entry name" value="NUDIX_Hydrolase"/>
    <property type="match status" value="1"/>
</dbReference>
<dbReference type="GO" id="GO:0035539">
    <property type="term" value="F:8-oxo-7,8-dihydrodeoxyguanosine triphosphate pyrophosphatase activity"/>
    <property type="evidence" value="ECO:0007669"/>
    <property type="project" value="UniProtKB-EC"/>
</dbReference>
<dbReference type="EMBL" id="JBEPSH010000001">
    <property type="protein sequence ID" value="MET4575502.1"/>
    <property type="molecule type" value="Genomic_DNA"/>
</dbReference>
<comment type="caution">
    <text evidence="4">The sequence shown here is derived from an EMBL/GenBank/DDBJ whole genome shotgun (WGS) entry which is preliminary data.</text>
</comment>
<dbReference type="PROSITE" id="PS51462">
    <property type="entry name" value="NUDIX"/>
    <property type="match status" value="1"/>
</dbReference>
<dbReference type="EC" id="3.6.1.55" evidence="4"/>
<reference evidence="4 5" key="1">
    <citation type="submission" date="2024-06" db="EMBL/GenBank/DDBJ databases">
        <title>Sorghum-associated microbial communities from plants grown in Nebraska, USA.</title>
        <authorList>
            <person name="Schachtman D."/>
        </authorList>
    </citation>
    <scope>NUCLEOTIDE SEQUENCE [LARGE SCALE GENOMIC DNA]</scope>
    <source>
        <strain evidence="4 5">2709</strain>
    </source>
</reference>
<dbReference type="SUPFAM" id="SSF55811">
    <property type="entry name" value="Nudix"/>
    <property type="match status" value="1"/>
</dbReference>
<dbReference type="Gene3D" id="3.90.79.10">
    <property type="entry name" value="Nucleoside Triphosphate Pyrophosphohydrolase"/>
    <property type="match status" value="1"/>
</dbReference>
<dbReference type="InterPro" id="IPR000086">
    <property type="entry name" value="NUDIX_hydrolase_dom"/>
</dbReference>
<dbReference type="Pfam" id="PF00293">
    <property type="entry name" value="NUDIX"/>
    <property type="match status" value="1"/>
</dbReference>